<dbReference type="OrthoDB" id="10037289at2759"/>
<accession>A0A9P8CBK0</accession>
<evidence type="ECO:0000256" key="1">
    <source>
        <dbReference type="SAM" id="MobiDB-lite"/>
    </source>
</evidence>
<name>A0A9P8CBK0_9HELO</name>
<dbReference type="EMBL" id="MU251360">
    <property type="protein sequence ID" value="KAG9239266.1"/>
    <property type="molecule type" value="Genomic_DNA"/>
</dbReference>
<evidence type="ECO:0000313" key="3">
    <source>
        <dbReference type="Proteomes" id="UP000824998"/>
    </source>
</evidence>
<reference evidence="2" key="1">
    <citation type="journal article" date="2021" name="IMA Fungus">
        <title>Genomic characterization of three marine fungi, including Emericellopsis atlantica sp. nov. with signatures of a generalist lifestyle and marine biomass degradation.</title>
        <authorList>
            <person name="Hagestad O.C."/>
            <person name="Hou L."/>
            <person name="Andersen J.H."/>
            <person name="Hansen E.H."/>
            <person name="Altermark B."/>
            <person name="Li C."/>
            <person name="Kuhnert E."/>
            <person name="Cox R.J."/>
            <person name="Crous P.W."/>
            <person name="Spatafora J.W."/>
            <person name="Lail K."/>
            <person name="Amirebrahimi M."/>
            <person name="Lipzen A."/>
            <person name="Pangilinan J."/>
            <person name="Andreopoulos W."/>
            <person name="Hayes R.D."/>
            <person name="Ng V."/>
            <person name="Grigoriev I.V."/>
            <person name="Jackson S.A."/>
            <person name="Sutton T.D.S."/>
            <person name="Dobson A.D.W."/>
            <person name="Rama T."/>
        </authorList>
    </citation>
    <scope>NUCLEOTIDE SEQUENCE</scope>
    <source>
        <strain evidence="2">TRa018bII</strain>
    </source>
</reference>
<dbReference type="Proteomes" id="UP000824998">
    <property type="component" value="Unassembled WGS sequence"/>
</dbReference>
<keyword evidence="3" id="KW-1185">Reference proteome</keyword>
<feature type="region of interest" description="Disordered" evidence="1">
    <location>
        <begin position="293"/>
        <end position="317"/>
    </location>
</feature>
<evidence type="ECO:0000313" key="2">
    <source>
        <dbReference type="EMBL" id="KAG9239266.1"/>
    </source>
</evidence>
<dbReference type="AlphaFoldDB" id="A0A9P8CBK0"/>
<gene>
    <name evidence="2" type="ORF">BJ875DRAFT_479592</name>
</gene>
<sequence>MPPKCKALSQTTGNFHKAKITKQDAKATPTGAKSLTFKYCNASTCYRVSDLGIPLSYSGETLTEKLSKEANKRNQDLKDLYIYEYWNGWGVSEVVENLLKDFDRDVYKKTVSPWKKWAYVEAFACFIKSEDLYMMYWMDNESGLGVKGIINMTGVMALTCLDVLLEHDLLKPDSEVKNIPIICLMMIELLEGVAADFDCGWSCELVRLCDEKGIELEMHVRKQVSVSEEKVKSLREFYREKKEYSDYDQGEDGEDSGYKAFARKEDWKPEDDVVNDERLWYRWDWQQEYKGFKKNHTGGNHYGLTKRTKSQLEKHAL</sequence>
<proteinExistence type="predicted"/>
<organism evidence="2 3">
    <name type="scientific">Amylocarpus encephaloides</name>
    <dbReference type="NCBI Taxonomy" id="45428"/>
    <lineage>
        <taxon>Eukaryota</taxon>
        <taxon>Fungi</taxon>
        <taxon>Dikarya</taxon>
        <taxon>Ascomycota</taxon>
        <taxon>Pezizomycotina</taxon>
        <taxon>Leotiomycetes</taxon>
        <taxon>Helotiales</taxon>
        <taxon>Helotiales incertae sedis</taxon>
        <taxon>Amylocarpus</taxon>
    </lineage>
</organism>
<protein>
    <submittedName>
        <fullName evidence="2">Uncharacterized protein</fullName>
    </submittedName>
</protein>
<comment type="caution">
    <text evidence="2">The sequence shown here is derived from an EMBL/GenBank/DDBJ whole genome shotgun (WGS) entry which is preliminary data.</text>
</comment>